<sequence>MSLALGGVFQNRRVIRHLPVAYPAGSFAVQMGNPANLSCVFETHRLMANGQRDTWSHLDI</sequence>
<accession>A0A928YT86</accession>
<evidence type="ECO:0000313" key="1">
    <source>
        <dbReference type="EMBL" id="MBE8716607.1"/>
    </source>
</evidence>
<proteinExistence type="predicted"/>
<dbReference type="EMBL" id="PRDL01000001">
    <property type="protein sequence ID" value="MBE8716607.1"/>
    <property type="molecule type" value="Genomic_DNA"/>
</dbReference>
<dbReference type="AlphaFoldDB" id="A0A928YT86"/>
<dbReference type="Proteomes" id="UP000652567">
    <property type="component" value="Unassembled WGS sequence"/>
</dbReference>
<protein>
    <submittedName>
        <fullName evidence="1">Uncharacterized protein</fullName>
    </submittedName>
</protein>
<keyword evidence="2" id="KW-1185">Reference proteome</keyword>
<organism evidence="1 2">
    <name type="scientific">Cellvibrio polysaccharolyticus</name>
    <dbReference type="NCBI Taxonomy" id="2082724"/>
    <lineage>
        <taxon>Bacteria</taxon>
        <taxon>Pseudomonadati</taxon>
        <taxon>Pseudomonadota</taxon>
        <taxon>Gammaproteobacteria</taxon>
        <taxon>Cellvibrionales</taxon>
        <taxon>Cellvibrionaceae</taxon>
        <taxon>Cellvibrio</taxon>
    </lineage>
</organism>
<evidence type="ECO:0000313" key="2">
    <source>
        <dbReference type="Proteomes" id="UP000652567"/>
    </source>
</evidence>
<gene>
    <name evidence="1" type="ORF">C4F51_05325</name>
</gene>
<reference evidence="1" key="1">
    <citation type="submission" date="2018-07" db="EMBL/GenBank/DDBJ databases">
        <title>Genome assembly of strain Ka43.</title>
        <authorList>
            <person name="Kukolya J."/>
            <person name="Nagy I."/>
            <person name="Horvath B."/>
            <person name="Toth A."/>
        </authorList>
    </citation>
    <scope>NUCLEOTIDE SEQUENCE</scope>
    <source>
        <strain evidence="1">KB43</strain>
    </source>
</reference>
<comment type="caution">
    <text evidence="1">The sequence shown here is derived from an EMBL/GenBank/DDBJ whole genome shotgun (WGS) entry which is preliminary data.</text>
</comment>
<name>A0A928YT86_9GAMM</name>